<evidence type="ECO:0000256" key="2">
    <source>
        <dbReference type="SAM" id="MobiDB-lite"/>
    </source>
</evidence>
<name>A0ABT7C0L4_9CYAN</name>
<dbReference type="EMBL" id="JAQOSQ010000024">
    <property type="protein sequence ID" value="MDJ1184997.1"/>
    <property type="molecule type" value="Genomic_DNA"/>
</dbReference>
<comment type="caution">
    <text evidence="3">The sequence shown here is derived from an EMBL/GenBank/DDBJ whole genome shotgun (WGS) entry which is preliminary data.</text>
</comment>
<keyword evidence="4" id="KW-1185">Reference proteome</keyword>
<evidence type="ECO:0000313" key="3">
    <source>
        <dbReference type="EMBL" id="MDJ1184997.1"/>
    </source>
</evidence>
<sequence>MAKKPTERNTKAQILSAYQELLKEKKELESQLSQPSTPKQQPLVKPTPVVELPTAQTAVQTPMSHSSDSIEKILQELQTIQLGFGGALNQLSDQLVNEATQLETIESEVSEQRQQLEDLYTLDVSDASLDELLENYETEAKTFAQEWEERQETLAQELEDRQRVWEKEKQNHDREITERNEQTGKQLVRDRKTYEYDVQLRRKLSDEAYQQTQEHLEQELVELQETHDKRWKEREEAIAEREKAYAEAKEKVEVFAQELEENTKRGKDNGRNIGQYQVKIKADLRNQEIEGQKKVYDLRLQGLSETIQNQETRIQNLSKQLDSALQQVQDLAVKAIEGASNTKTSEALKEVAIEQAKQLKGK</sequence>
<gene>
    <name evidence="3" type="ORF">PMH09_17565</name>
</gene>
<reference evidence="3 4" key="1">
    <citation type="submission" date="2023-01" db="EMBL/GenBank/DDBJ databases">
        <title>Novel diversity within Roseofilum (Cyanobacteria; Desertifilaceae) from marine benthic mats with descriptions of four novel species.</title>
        <authorList>
            <person name="Wang Y."/>
            <person name="Berthold D.E."/>
            <person name="Hu J."/>
            <person name="Lefler F.W."/>
            <person name="Laughinghouse H.D. IV."/>
        </authorList>
    </citation>
    <scope>NUCLEOTIDE SEQUENCE [LARGE SCALE GENOMIC DNA]</scope>
    <source>
        <strain evidence="3 4">BLCC-M143</strain>
    </source>
</reference>
<feature type="coiled-coil region" evidence="1">
    <location>
        <begin position="206"/>
        <end position="265"/>
    </location>
</feature>
<evidence type="ECO:0000256" key="1">
    <source>
        <dbReference type="SAM" id="Coils"/>
    </source>
</evidence>
<proteinExistence type="predicted"/>
<feature type="region of interest" description="Disordered" evidence="2">
    <location>
        <begin position="26"/>
        <end position="46"/>
    </location>
</feature>
<dbReference type="Proteomes" id="UP001232992">
    <property type="component" value="Unassembled WGS sequence"/>
</dbReference>
<keyword evidence="1" id="KW-0175">Coiled coil</keyword>
<feature type="coiled-coil region" evidence="1">
    <location>
        <begin position="88"/>
        <end position="175"/>
    </location>
</feature>
<accession>A0ABT7C0L4</accession>
<protein>
    <submittedName>
        <fullName evidence="3">Uncharacterized protein</fullName>
    </submittedName>
</protein>
<evidence type="ECO:0000313" key="4">
    <source>
        <dbReference type="Proteomes" id="UP001232992"/>
    </source>
</evidence>
<dbReference type="RefSeq" id="WP_283759650.1">
    <property type="nucleotide sequence ID" value="NZ_JAQOSQ010000024.1"/>
</dbReference>
<feature type="coiled-coil region" evidence="1">
    <location>
        <begin position="300"/>
        <end position="334"/>
    </location>
</feature>
<organism evidence="3 4">
    <name type="scientific">Roseofilum casamattae BLCC-M143</name>
    <dbReference type="NCBI Taxonomy" id="3022442"/>
    <lineage>
        <taxon>Bacteria</taxon>
        <taxon>Bacillati</taxon>
        <taxon>Cyanobacteriota</taxon>
        <taxon>Cyanophyceae</taxon>
        <taxon>Desertifilales</taxon>
        <taxon>Desertifilaceae</taxon>
        <taxon>Roseofilum</taxon>
        <taxon>Roseofilum casamattae</taxon>
    </lineage>
</organism>